<organism evidence="20 21">
    <name type="scientific">Candidatus Gottesmanbacteria bacterium GW2011_GWA2_42_18</name>
    <dbReference type="NCBI Taxonomy" id="1618442"/>
    <lineage>
        <taxon>Bacteria</taxon>
        <taxon>Candidatus Gottesmaniibacteriota</taxon>
    </lineage>
</organism>
<dbReference type="Pfam" id="PF00912">
    <property type="entry name" value="Transgly"/>
    <property type="match status" value="1"/>
</dbReference>
<dbReference type="Pfam" id="PF00905">
    <property type="entry name" value="Transpeptidase"/>
    <property type="match status" value="1"/>
</dbReference>
<evidence type="ECO:0000256" key="5">
    <source>
        <dbReference type="ARBA" id="ARBA00022645"/>
    </source>
</evidence>
<dbReference type="Gene3D" id="3.40.710.10">
    <property type="entry name" value="DD-peptidase/beta-lactamase superfamily"/>
    <property type="match status" value="1"/>
</dbReference>
<dbReference type="InterPro" id="IPR036950">
    <property type="entry name" value="PBP_transglycosylase"/>
</dbReference>
<dbReference type="InterPro" id="IPR001264">
    <property type="entry name" value="Glyco_trans_51"/>
</dbReference>
<evidence type="ECO:0000256" key="9">
    <source>
        <dbReference type="ARBA" id="ARBA00022801"/>
    </source>
</evidence>
<protein>
    <submittedName>
        <fullName evidence="20">Penicillin-binding protein, 1A family</fullName>
    </submittedName>
</protein>
<dbReference type="GO" id="GO:0008955">
    <property type="term" value="F:peptidoglycan glycosyltransferase activity"/>
    <property type="evidence" value="ECO:0007669"/>
    <property type="project" value="UniProtKB-EC"/>
</dbReference>
<evidence type="ECO:0000256" key="15">
    <source>
        <dbReference type="ARBA" id="ARBA00034000"/>
    </source>
</evidence>
<keyword evidence="5" id="KW-0121">Carboxypeptidase</keyword>
<feature type="domain" description="Penicillin-binding protein transpeptidase" evidence="18">
    <location>
        <begin position="351"/>
        <end position="640"/>
    </location>
</feature>
<dbReference type="GO" id="GO:0005886">
    <property type="term" value="C:plasma membrane"/>
    <property type="evidence" value="ECO:0007669"/>
    <property type="project" value="UniProtKB-SubCell"/>
</dbReference>
<evidence type="ECO:0000256" key="8">
    <source>
        <dbReference type="ARBA" id="ARBA00022679"/>
    </source>
</evidence>
<dbReference type="NCBIfam" id="TIGR02074">
    <property type="entry name" value="PBP_1a_fam"/>
    <property type="match status" value="1"/>
</dbReference>
<evidence type="ECO:0000256" key="4">
    <source>
        <dbReference type="ARBA" id="ARBA00022475"/>
    </source>
</evidence>
<dbReference type="GO" id="GO:0030288">
    <property type="term" value="C:outer membrane-bounded periplasmic space"/>
    <property type="evidence" value="ECO:0007669"/>
    <property type="project" value="TreeGrafter"/>
</dbReference>
<keyword evidence="6" id="KW-0645">Protease</keyword>
<keyword evidence="8" id="KW-0808">Transferase</keyword>
<dbReference type="GO" id="GO:0009002">
    <property type="term" value="F:serine-type D-Ala-D-Ala carboxypeptidase activity"/>
    <property type="evidence" value="ECO:0007669"/>
    <property type="project" value="UniProtKB-EC"/>
</dbReference>
<dbReference type="Gene3D" id="2.60.40.10">
    <property type="entry name" value="Immunoglobulins"/>
    <property type="match status" value="1"/>
</dbReference>
<evidence type="ECO:0000256" key="6">
    <source>
        <dbReference type="ARBA" id="ARBA00022670"/>
    </source>
</evidence>
<evidence type="ECO:0000256" key="12">
    <source>
        <dbReference type="ARBA" id="ARBA00023136"/>
    </source>
</evidence>
<dbReference type="InterPro" id="IPR012338">
    <property type="entry name" value="Beta-lactam/transpept-like"/>
</dbReference>
<dbReference type="PATRIC" id="fig|1618442.3.peg.940"/>
<dbReference type="EMBL" id="LCDD01000022">
    <property type="protein sequence ID" value="KKS46141.1"/>
    <property type="molecule type" value="Genomic_DNA"/>
</dbReference>
<evidence type="ECO:0000256" key="3">
    <source>
        <dbReference type="ARBA" id="ARBA00007739"/>
    </source>
</evidence>
<sequence>MNYSFSTRYRRIRINPRSSKQSKWIYRSRVLKVRLLNFLFSYIWYILGGSVVFLLLLFAVYSRDLPSPEKIKRREGFSTVILDRNHKTIYDIFTDRNTIPIKFTEMPDHLKKATIAIEDKDFYKHQGFSTRGVIRAIINILTFKGLQGGSTLTQQLVKNVLLTSERTLPRKFKEFILAVEIERKYSKDEILQMYLNEAPYGGTMWGIESAAQGYFGKSTRELDLLESVILAGLPQRPSYYSPFNASNEAYKQRSEEVLRRMREDGYISQKEEKDYKKQLSEYKFNKSSLSFRAPHFVEYVKKQLIDKFGEKKVEQGGLKVVTTLDLELQKKAEEIIFEETEKVKNLKVGNGAAVVIDPATGDILAYVGSREYESEDSQFQGKFDVVSMGLRQPGSALKPITYAVAFANNYTPATLIMDVETKFPGGTNLPDYIPKNYDGKFRGPVQLRFALGNSINLPAVKLTALVGIRKILETAYELGLSTLKPTSENENRLGLSITLGGGEVKLLELTSAYGVFATGGIRYEPLAILKVTDTNDKILFEHKKTSGKRVLAEDVSFLVNHILLDNIARQEVFGERSYLVIPGKTVSVKTGTTDDKKDNWAIGYTPYAVAGVWVGNNDNTPMDPRLASGATGASPIWNRLMREITAGHKDQAFPIPGNIVSLNIDAFGGGLPIDGRPARSEYFIKGTEPSGPSPIYKKLKISKNDSGKLANPLEIATGQYEEKDFIVFEEKDPTGSDPNRWQEGIDKWLESQSDPQYHPPKDTAEGDENNVIVNIKNPQDWQRINSNNPEISAEAKALRTVTRLEIYVDGDMKAQEIGKSISKNISIADGLHKIKIKAYTEGNHSGEREITVGINQDAIDPTVTVQPSNTPPVSPTVS</sequence>
<dbReference type="SUPFAM" id="SSF56601">
    <property type="entry name" value="beta-lactamase/transpeptidase-like"/>
    <property type="match status" value="1"/>
</dbReference>
<evidence type="ECO:0000256" key="1">
    <source>
        <dbReference type="ARBA" id="ARBA00004236"/>
    </source>
</evidence>
<evidence type="ECO:0000256" key="14">
    <source>
        <dbReference type="ARBA" id="ARBA00023316"/>
    </source>
</evidence>
<dbReference type="GO" id="GO:0008360">
    <property type="term" value="P:regulation of cell shape"/>
    <property type="evidence" value="ECO:0007669"/>
    <property type="project" value="UniProtKB-KW"/>
</dbReference>
<evidence type="ECO:0000256" key="10">
    <source>
        <dbReference type="ARBA" id="ARBA00022960"/>
    </source>
</evidence>
<keyword evidence="14" id="KW-0961">Cell wall biogenesis/degradation</keyword>
<dbReference type="GO" id="GO:0009252">
    <property type="term" value="P:peptidoglycan biosynthetic process"/>
    <property type="evidence" value="ECO:0007669"/>
    <property type="project" value="UniProtKB-KW"/>
</dbReference>
<evidence type="ECO:0000256" key="2">
    <source>
        <dbReference type="ARBA" id="ARBA00007090"/>
    </source>
</evidence>
<comment type="similarity">
    <text evidence="2">In the C-terminal section; belongs to the transpeptidase family.</text>
</comment>
<feature type="domain" description="Glycosyl transferase family 51" evidence="19">
    <location>
        <begin position="89"/>
        <end position="261"/>
    </location>
</feature>
<comment type="similarity">
    <text evidence="3">In the N-terminal section; belongs to the glycosyltransferase 51 family.</text>
</comment>
<keyword evidence="12 17" id="KW-0472">Membrane</keyword>
<dbReference type="PANTHER" id="PTHR32282:SF11">
    <property type="entry name" value="PENICILLIN-BINDING PROTEIN 1B"/>
    <property type="match status" value="1"/>
</dbReference>
<keyword evidence="11" id="KW-0573">Peptidoglycan synthesis</keyword>
<evidence type="ECO:0000259" key="19">
    <source>
        <dbReference type="Pfam" id="PF00912"/>
    </source>
</evidence>
<dbReference type="InterPro" id="IPR013783">
    <property type="entry name" value="Ig-like_fold"/>
</dbReference>
<keyword evidence="17" id="KW-0812">Transmembrane</keyword>
<gene>
    <name evidence="20" type="ORF">UV09_C0022G0023</name>
</gene>
<dbReference type="PANTHER" id="PTHR32282">
    <property type="entry name" value="BINDING PROTEIN TRANSPEPTIDASE, PUTATIVE-RELATED"/>
    <property type="match status" value="1"/>
</dbReference>
<reference evidence="20 21" key="1">
    <citation type="journal article" date="2015" name="Nature">
        <title>rRNA introns, odd ribosomes, and small enigmatic genomes across a large radiation of phyla.</title>
        <authorList>
            <person name="Brown C.T."/>
            <person name="Hug L.A."/>
            <person name="Thomas B.C."/>
            <person name="Sharon I."/>
            <person name="Castelle C.J."/>
            <person name="Singh A."/>
            <person name="Wilkins M.J."/>
            <person name="Williams K.H."/>
            <person name="Banfield J.F."/>
        </authorList>
    </citation>
    <scope>NUCLEOTIDE SEQUENCE [LARGE SCALE GENOMIC DNA]</scope>
</reference>
<dbReference type="FunFam" id="1.10.3810.10:FF:000001">
    <property type="entry name" value="Penicillin-binding protein 1A"/>
    <property type="match status" value="1"/>
</dbReference>
<dbReference type="Proteomes" id="UP000034320">
    <property type="component" value="Unassembled WGS sequence"/>
</dbReference>
<evidence type="ECO:0000313" key="20">
    <source>
        <dbReference type="EMBL" id="KKS46141.1"/>
    </source>
</evidence>
<evidence type="ECO:0000259" key="18">
    <source>
        <dbReference type="Pfam" id="PF00905"/>
    </source>
</evidence>
<evidence type="ECO:0000256" key="11">
    <source>
        <dbReference type="ARBA" id="ARBA00022984"/>
    </source>
</evidence>
<keyword evidence="9" id="KW-0378">Hydrolase</keyword>
<evidence type="ECO:0000256" key="13">
    <source>
        <dbReference type="ARBA" id="ARBA00023268"/>
    </source>
</evidence>
<evidence type="ECO:0000313" key="21">
    <source>
        <dbReference type="Proteomes" id="UP000034320"/>
    </source>
</evidence>
<keyword evidence="10" id="KW-0133">Cell shape</keyword>
<proteinExistence type="inferred from homology"/>
<name>A0A0G1BIN5_9BACT</name>
<dbReference type="GO" id="GO:0006508">
    <property type="term" value="P:proteolysis"/>
    <property type="evidence" value="ECO:0007669"/>
    <property type="project" value="UniProtKB-KW"/>
</dbReference>
<comment type="subcellular location">
    <subcellularLocation>
        <location evidence="1">Cell membrane</location>
    </subcellularLocation>
</comment>
<comment type="catalytic activity">
    <reaction evidence="16">
        <text>[GlcNAc-(1-&gt;4)-Mur2Ac(oyl-L-Ala-gamma-D-Glu-L-Lys-D-Ala-D-Ala)](n)-di-trans,octa-cis-undecaprenyl diphosphate + beta-D-GlcNAc-(1-&gt;4)-Mur2Ac(oyl-L-Ala-gamma-D-Glu-L-Lys-D-Ala-D-Ala)-di-trans,octa-cis-undecaprenyl diphosphate = [GlcNAc-(1-&gt;4)-Mur2Ac(oyl-L-Ala-gamma-D-Glu-L-Lys-D-Ala-D-Ala)](n+1)-di-trans,octa-cis-undecaprenyl diphosphate + di-trans,octa-cis-undecaprenyl diphosphate + H(+)</text>
        <dbReference type="Rhea" id="RHEA:23708"/>
        <dbReference type="Rhea" id="RHEA-COMP:9602"/>
        <dbReference type="Rhea" id="RHEA-COMP:9603"/>
        <dbReference type="ChEBI" id="CHEBI:15378"/>
        <dbReference type="ChEBI" id="CHEBI:58405"/>
        <dbReference type="ChEBI" id="CHEBI:60033"/>
        <dbReference type="ChEBI" id="CHEBI:78435"/>
        <dbReference type="EC" id="2.4.99.28"/>
    </reaction>
</comment>
<keyword evidence="17" id="KW-1133">Transmembrane helix</keyword>
<dbReference type="InterPro" id="IPR001460">
    <property type="entry name" value="PCN-bd_Tpept"/>
</dbReference>
<keyword evidence="4" id="KW-1003">Cell membrane</keyword>
<dbReference type="Gene3D" id="1.10.3810.10">
    <property type="entry name" value="Biosynthetic peptidoglycan transglycosylase-like"/>
    <property type="match status" value="1"/>
</dbReference>
<keyword evidence="13" id="KW-0511">Multifunctional enzyme</keyword>
<accession>A0A0G1BIN5</accession>
<dbReference type="AlphaFoldDB" id="A0A0G1BIN5"/>
<keyword evidence="7" id="KW-0328">Glycosyltransferase</keyword>
<dbReference type="InterPro" id="IPR023346">
    <property type="entry name" value="Lysozyme-like_dom_sf"/>
</dbReference>
<dbReference type="InterPro" id="IPR050396">
    <property type="entry name" value="Glycosyltr_51/Transpeptidase"/>
</dbReference>
<evidence type="ECO:0000256" key="7">
    <source>
        <dbReference type="ARBA" id="ARBA00022676"/>
    </source>
</evidence>
<comment type="catalytic activity">
    <reaction evidence="15">
        <text>Preferential cleavage: (Ac)2-L-Lys-D-Ala-|-D-Ala. Also transpeptidation of peptidyl-alanyl moieties that are N-acyl substituents of D-alanine.</text>
        <dbReference type="EC" id="3.4.16.4"/>
    </reaction>
</comment>
<comment type="caution">
    <text evidence="20">The sequence shown here is derived from an EMBL/GenBank/DDBJ whole genome shotgun (WGS) entry which is preliminary data.</text>
</comment>
<feature type="transmembrane region" description="Helical" evidence="17">
    <location>
        <begin position="35"/>
        <end position="61"/>
    </location>
</feature>
<evidence type="ECO:0000256" key="16">
    <source>
        <dbReference type="ARBA" id="ARBA00049902"/>
    </source>
</evidence>
<dbReference type="GO" id="GO:0008658">
    <property type="term" value="F:penicillin binding"/>
    <property type="evidence" value="ECO:0007669"/>
    <property type="project" value="InterPro"/>
</dbReference>
<dbReference type="GO" id="GO:0071555">
    <property type="term" value="P:cell wall organization"/>
    <property type="evidence" value="ECO:0007669"/>
    <property type="project" value="UniProtKB-KW"/>
</dbReference>
<dbReference type="SUPFAM" id="SSF53955">
    <property type="entry name" value="Lysozyme-like"/>
    <property type="match status" value="1"/>
</dbReference>
<evidence type="ECO:0000256" key="17">
    <source>
        <dbReference type="SAM" id="Phobius"/>
    </source>
</evidence>